<dbReference type="InterPro" id="IPR042099">
    <property type="entry name" value="ANL_N_sf"/>
</dbReference>
<dbReference type="EMBL" id="CP001804">
    <property type="protein sequence ID" value="ACY16971.1"/>
    <property type="molecule type" value="Genomic_DNA"/>
</dbReference>
<accession>D0LNR6</accession>
<organism evidence="1 2">
    <name type="scientific">Haliangium ochraceum (strain DSM 14365 / JCM 11303 / SMP-2)</name>
    <dbReference type="NCBI Taxonomy" id="502025"/>
    <lineage>
        <taxon>Bacteria</taxon>
        <taxon>Pseudomonadati</taxon>
        <taxon>Myxococcota</taxon>
        <taxon>Polyangia</taxon>
        <taxon>Haliangiales</taxon>
        <taxon>Kofleriaceae</taxon>
        <taxon>Haliangium</taxon>
    </lineage>
</organism>
<dbReference type="eggNOG" id="COG0318">
    <property type="taxonomic scope" value="Bacteria"/>
</dbReference>
<name>D0LNR6_HALO1</name>
<dbReference type="AlphaFoldDB" id="D0LNR6"/>
<dbReference type="HOGENOM" id="CLU_782188_0_0_7"/>
<gene>
    <name evidence="1" type="ordered locus">Hoch_4478</name>
</gene>
<dbReference type="STRING" id="502025.Hoch_4478"/>
<dbReference type="RefSeq" id="WP_012829569.1">
    <property type="nucleotide sequence ID" value="NC_013440.1"/>
</dbReference>
<protein>
    <submittedName>
        <fullName evidence="1">Putative acyl-protein synthetase, LuxE</fullName>
    </submittedName>
</protein>
<dbReference type="Gene3D" id="3.40.50.12780">
    <property type="entry name" value="N-terminal domain of ligase-like"/>
    <property type="match status" value="1"/>
</dbReference>
<dbReference type="KEGG" id="hoh:Hoch_4478"/>
<dbReference type="Proteomes" id="UP000001880">
    <property type="component" value="Chromosome"/>
</dbReference>
<keyword evidence="2" id="KW-1185">Reference proteome</keyword>
<evidence type="ECO:0000313" key="2">
    <source>
        <dbReference type="Proteomes" id="UP000001880"/>
    </source>
</evidence>
<proteinExistence type="predicted"/>
<reference evidence="1 2" key="1">
    <citation type="journal article" date="2010" name="Stand. Genomic Sci.">
        <title>Complete genome sequence of Haliangium ochraceum type strain (SMP-2).</title>
        <authorList>
            <consortium name="US DOE Joint Genome Institute (JGI-PGF)"/>
            <person name="Ivanova N."/>
            <person name="Daum C."/>
            <person name="Lang E."/>
            <person name="Abt B."/>
            <person name="Kopitz M."/>
            <person name="Saunders E."/>
            <person name="Lapidus A."/>
            <person name="Lucas S."/>
            <person name="Glavina Del Rio T."/>
            <person name="Nolan M."/>
            <person name="Tice H."/>
            <person name="Copeland A."/>
            <person name="Cheng J.F."/>
            <person name="Chen F."/>
            <person name="Bruce D."/>
            <person name="Goodwin L."/>
            <person name="Pitluck S."/>
            <person name="Mavromatis K."/>
            <person name="Pati A."/>
            <person name="Mikhailova N."/>
            <person name="Chen A."/>
            <person name="Palaniappan K."/>
            <person name="Land M."/>
            <person name="Hauser L."/>
            <person name="Chang Y.J."/>
            <person name="Jeffries C.D."/>
            <person name="Detter J.C."/>
            <person name="Brettin T."/>
            <person name="Rohde M."/>
            <person name="Goker M."/>
            <person name="Bristow J."/>
            <person name="Markowitz V."/>
            <person name="Eisen J.A."/>
            <person name="Hugenholtz P."/>
            <person name="Kyrpides N.C."/>
            <person name="Klenk H.P."/>
        </authorList>
    </citation>
    <scope>NUCLEOTIDE SEQUENCE [LARGE SCALE GENOMIC DNA]</scope>
    <source>
        <strain evidence="2">DSM 14365 / CIP 107738 / JCM 11303 / AJ 13395 / SMP-2</strain>
    </source>
</reference>
<dbReference type="OrthoDB" id="182577at2"/>
<sequence length="382" mass="40582">MKIRYSDRFVQQLADDIAAHITGGGSDPAAGERAAELRARQRELAEHNCAQVRAFHAQLGRDTGIPDVAFRNPNTYLFADEEPVRVFHTSGTSGAETGRAPYTARGLELMDLAILANAQMHMVDGMEAPVFVRLVPTAEQAPTMVMAYGMQRIAERFGDAALSCSVVGPGGIELARLERTLDLARREQRPVVMVGGTFSFVNLCDRALAEGWRWPLPEGSRVFDAGGFKGRARTVAVDEFRRLVDAVFGPGIERFGNLFGMTELASQLYEASDATGAGMRAKVDSHFVSAVVREPSTLAPLPAAGSELGAASDDRLGLLEVRDLAVLDRPSEILTGDLARAVAGGAAIVGRVARSLSRGCSLSMDAMTAAPAEAAAPAEVAA</sequence>
<evidence type="ECO:0000313" key="1">
    <source>
        <dbReference type="EMBL" id="ACY16971.1"/>
    </source>
</evidence>